<reference evidence="1" key="1">
    <citation type="submission" date="2023-03" db="EMBL/GenBank/DDBJ databases">
        <title>Chromosome-level genomes of two armyworms, Mythimna separata and Mythimna loreyi, provide insights into the biosynthesis and reception of sex pheromones.</title>
        <authorList>
            <person name="Zhao H."/>
        </authorList>
    </citation>
    <scope>NUCLEOTIDE SEQUENCE</scope>
    <source>
        <strain evidence="1">BeijingLab</strain>
    </source>
</reference>
<dbReference type="Proteomes" id="UP001231649">
    <property type="component" value="Chromosome 20"/>
</dbReference>
<gene>
    <name evidence="1" type="ORF">PYW08_007756</name>
</gene>
<comment type="caution">
    <text evidence="1">The sequence shown here is derived from an EMBL/GenBank/DDBJ whole genome shotgun (WGS) entry which is preliminary data.</text>
</comment>
<dbReference type="EMBL" id="CM056796">
    <property type="protein sequence ID" value="KAJ8714136.1"/>
    <property type="molecule type" value="Genomic_DNA"/>
</dbReference>
<organism evidence="1 2">
    <name type="scientific">Mythimna loreyi</name>
    <dbReference type="NCBI Taxonomy" id="667449"/>
    <lineage>
        <taxon>Eukaryota</taxon>
        <taxon>Metazoa</taxon>
        <taxon>Ecdysozoa</taxon>
        <taxon>Arthropoda</taxon>
        <taxon>Hexapoda</taxon>
        <taxon>Insecta</taxon>
        <taxon>Pterygota</taxon>
        <taxon>Neoptera</taxon>
        <taxon>Endopterygota</taxon>
        <taxon>Lepidoptera</taxon>
        <taxon>Glossata</taxon>
        <taxon>Ditrysia</taxon>
        <taxon>Noctuoidea</taxon>
        <taxon>Noctuidae</taxon>
        <taxon>Noctuinae</taxon>
        <taxon>Hadenini</taxon>
        <taxon>Mythimna</taxon>
    </lineage>
</organism>
<proteinExistence type="predicted"/>
<evidence type="ECO:0000313" key="2">
    <source>
        <dbReference type="Proteomes" id="UP001231649"/>
    </source>
</evidence>
<sequence>MDSNKFYTKPTESDARSESDEASGRSSEGSDVEEVVGVSGGNASSFRKRPKSKSRDRSSSDEDKGSAPKIPTSSRGGGRGGGRGRGLTSQEAAQRADKLAAEGRHPGVNSAGADNPQPSGGEPDAGENSAAEARKRLSDVVVEVLTAISRKKKWEKGTKTKGIAAFAATIMEAMDASFEERDAKLRKELMGALPAGPPQAAKEKEGRTQEQGPKQPQPQPEPESQLLTLVRQELAAFRLEQKKQQEQLSWRLFGLAVLSVAIEHARAQLHHKEHQGPQTCGGHLKQHVGTITTPNFPNPFPVPIKCKWIIEHDIVNGTISIYFTQQYTTSGLTFTEYTYYDQSYKLGERRALTVTEDNITKIKYLQVQSPVLVVELTLDRLEGTQLRALGLLSVYGFNVTYELQK</sequence>
<keyword evidence="2" id="KW-1185">Reference proteome</keyword>
<accession>A0ACC2QFA6</accession>
<protein>
    <submittedName>
        <fullName evidence="1">Uncharacterized protein</fullName>
    </submittedName>
</protein>
<name>A0ACC2QFA6_9NEOP</name>
<evidence type="ECO:0000313" key="1">
    <source>
        <dbReference type="EMBL" id="KAJ8714136.1"/>
    </source>
</evidence>